<feature type="compositionally biased region" description="Polar residues" evidence="1">
    <location>
        <begin position="38"/>
        <end position="50"/>
    </location>
</feature>
<accession>A0A2V3IT65</accession>
<evidence type="ECO:0000313" key="3">
    <source>
        <dbReference type="EMBL" id="PXF45311.1"/>
    </source>
</evidence>
<evidence type="ECO:0000256" key="1">
    <source>
        <dbReference type="SAM" id="MobiDB-lite"/>
    </source>
</evidence>
<protein>
    <recommendedName>
        <fullName evidence="2">P2X purinoreceptor 7 intracellular domain-containing protein</fullName>
    </recommendedName>
</protein>
<reference evidence="3 4" key="1">
    <citation type="journal article" date="2018" name="Mol. Biol. Evol.">
        <title>Analysis of the draft genome of the red seaweed Gracilariopsis chorda provides insights into genome size evolution in Rhodophyta.</title>
        <authorList>
            <person name="Lee J."/>
            <person name="Yang E.C."/>
            <person name="Graf L."/>
            <person name="Yang J.H."/>
            <person name="Qiu H."/>
            <person name="Zel Zion U."/>
            <person name="Chan C.X."/>
            <person name="Stephens T.G."/>
            <person name="Weber A.P.M."/>
            <person name="Boo G.H."/>
            <person name="Boo S.M."/>
            <person name="Kim K.M."/>
            <person name="Shin Y."/>
            <person name="Jung M."/>
            <person name="Lee S.J."/>
            <person name="Yim H.S."/>
            <person name="Lee J.H."/>
            <person name="Bhattacharya D."/>
            <person name="Yoon H.S."/>
        </authorList>
    </citation>
    <scope>NUCLEOTIDE SEQUENCE [LARGE SCALE GENOMIC DNA]</scope>
    <source>
        <strain evidence="3 4">SKKU-2015</strain>
        <tissue evidence="3">Whole body</tissue>
    </source>
</reference>
<keyword evidence="4" id="KW-1185">Reference proteome</keyword>
<sequence length="103" mass="12155">MEEKALERQSSEEDQMCLQCCGTPCYGLQHGDEVMEDVNNNPEQNSSKSDNSARRKRAYRRYTYHRHVIFGKRRRIRLPHCVVAAIRASYPDPNDRYMGFKEQ</sequence>
<feature type="domain" description="P2X purinoreceptor 7 intracellular" evidence="2">
    <location>
        <begin position="46"/>
        <end position="101"/>
    </location>
</feature>
<proteinExistence type="predicted"/>
<dbReference type="PANTHER" id="PTHR36981">
    <property type="entry name" value="ZGC:195170"/>
    <property type="match status" value="1"/>
</dbReference>
<organism evidence="3 4">
    <name type="scientific">Gracilariopsis chorda</name>
    <dbReference type="NCBI Taxonomy" id="448386"/>
    <lineage>
        <taxon>Eukaryota</taxon>
        <taxon>Rhodophyta</taxon>
        <taxon>Florideophyceae</taxon>
        <taxon>Rhodymeniophycidae</taxon>
        <taxon>Gracilariales</taxon>
        <taxon>Gracilariaceae</taxon>
        <taxon>Gracilariopsis</taxon>
    </lineage>
</organism>
<feature type="region of interest" description="Disordered" evidence="1">
    <location>
        <begin position="35"/>
        <end position="57"/>
    </location>
</feature>
<dbReference type="InterPro" id="IPR046815">
    <property type="entry name" value="P2RX7_C"/>
</dbReference>
<dbReference type="AlphaFoldDB" id="A0A2V3IT65"/>
<evidence type="ECO:0000259" key="2">
    <source>
        <dbReference type="Pfam" id="PF20478"/>
    </source>
</evidence>
<gene>
    <name evidence="3" type="ORF">BWQ96_04952</name>
</gene>
<dbReference type="Pfam" id="PF20478">
    <property type="entry name" value="P2RX7_C"/>
    <property type="match status" value="1"/>
</dbReference>
<evidence type="ECO:0000313" key="4">
    <source>
        <dbReference type="Proteomes" id="UP000247409"/>
    </source>
</evidence>
<dbReference type="Proteomes" id="UP000247409">
    <property type="component" value="Unassembled WGS sequence"/>
</dbReference>
<name>A0A2V3IT65_9FLOR</name>
<dbReference type="EMBL" id="NBIV01000064">
    <property type="protein sequence ID" value="PXF45311.1"/>
    <property type="molecule type" value="Genomic_DNA"/>
</dbReference>
<comment type="caution">
    <text evidence="3">The sequence shown here is derived from an EMBL/GenBank/DDBJ whole genome shotgun (WGS) entry which is preliminary data.</text>
</comment>